<name>E4YQB6_OIKDI</name>
<feature type="region of interest" description="Disordered" evidence="1">
    <location>
        <begin position="1"/>
        <end position="20"/>
    </location>
</feature>
<evidence type="ECO:0000313" key="2">
    <source>
        <dbReference type="EMBL" id="CBY37661.1"/>
    </source>
</evidence>
<protein>
    <submittedName>
        <fullName evidence="2">Uncharacterized protein</fullName>
    </submittedName>
</protein>
<dbReference type="AlphaFoldDB" id="E4YQB6"/>
<dbReference type="EMBL" id="FN655030">
    <property type="protein sequence ID" value="CBY37661.1"/>
    <property type="molecule type" value="Genomic_DNA"/>
</dbReference>
<gene>
    <name evidence="2" type="ORF">GSOID_T00031143001</name>
</gene>
<sequence length="115" mass="13332">MISPECNELFRSGPKLGENRTKNAQLLTATSTTNDRALQRKLSAQRESDYSNAIEFAGDDMSEFRRACEKVKQFMLGDNELKTIRDRLLENMRRGLDREGVKDAKDRIRKPEFFD</sequence>
<reference evidence="2" key="1">
    <citation type="journal article" date="2010" name="Science">
        <title>Plasticity of animal genome architecture unmasked by rapid evolution of a pelagic tunicate.</title>
        <authorList>
            <person name="Denoeud F."/>
            <person name="Henriet S."/>
            <person name="Mungpakdee S."/>
            <person name="Aury J.M."/>
            <person name="Da Silva C."/>
            <person name="Brinkmann H."/>
            <person name="Mikhaleva J."/>
            <person name="Olsen L.C."/>
            <person name="Jubin C."/>
            <person name="Canestro C."/>
            <person name="Bouquet J.M."/>
            <person name="Danks G."/>
            <person name="Poulain J."/>
            <person name="Campsteijn C."/>
            <person name="Adamski M."/>
            <person name="Cross I."/>
            <person name="Yadetie F."/>
            <person name="Muffato M."/>
            <person name="Louis A."/>
            <person name="Butcher S."/>
            <person name="Tsagkogeorga G."/>
            <person name="Konrad A."/>
            <person name="Singh S."/>
            <person name="Jensen M.F."/>
            <person name="Cong E.H."/>
            <person name="Eikeseth-Otteraa H."/>
            <person name="Noel B."/>
            <person name="Anthouard V."/>
            <person name="Porcel B.M."/>
            <person name="Kachouri-Lafond R."/>
            <person name="Nishino A."/>
            <person name="Ugolini M."/>
            <person name="Chourrout P."/>
            <person name="Nishida H."/>
            <person name="Aasland R."/>
            <person name="Huzurbazar S."/>
            <person name="Westhof E."/>
            <person name="Delsuc F."/>
            <person name="Lehrach H."/>
            <person name="Reinhardt R."/>
            <person name="Weissenbach J."/>
            <person name="Roy S.W."/>
            <person name="Artiguenave F."/>
            <person name="Postlethwait J.H."/>
            <person name="Manak J.R."/>
            <person name="Thompson E.M."/>
            <person name="Jaillon O."/>
            <person name="Du Pasquier L."/>
            <person name="Boudinot P."/>
            <person name="Liberles D.A."/>
            <person name="Volff J.N."/>
            <person name="Philippe H."/>
            <person name="Lenhard B."/>
            <person name="Roest Crollius H."/>
            <person name="Wincker P."/>
            <person name="Chourrout D."/>
        </authorList>
    </citation>
    <scope>NUCLEOTIDE SEQUENCE [LARGE SCALE GENOMIC DNA]</scope>
</reference>
<organism evidence="2">
    <name type="scientific">Oikopleura dioica</name>
    <name type="common">Tunicate</name>
    <dbReference type="NCBI Taxonomy" id="34765"/>
    <lineage>
        <taxon>Eukaryota</taxon>
        <taxon>Metazoa</taxon>
        <taxon>Chordata</taxon>
        <taxon>Tunicata</taxon>
        <taxon>Appendicularia</taxon>
        <taxon>Copelata</taxon>
        <taxon>Oikopleuridae</taxon>
        <taxon>Oikopleura</taxon>
    </lineage>
</organism>
<proteinExistence type="predicted"/>
<dbReference type="Proteomes" id="UP000011014">
    <property type="component" value="Unassembled WGS sequence"/>
</dbReference>
<accession>E4YQB6</accession>
<evidence type="ECO:0000256" key="1">
    <source>
        <dbReference type="SAM" id="MobiDB-lite"/>
    </source>
</evidence>